<evidence type="ECO:0000313" key="2">
    <source>
        <dbReference type="Proteomes" id="UP000265903"/>
    </source>
</evidence>
<reference evidence="1 2" key="1">
    <citation type="submission" date="2018-08" db="EMBL/GenBank/DDBJ databases">
        <title>Whole Genome Sequence of the Moderate Halophilic Marine Bacterium Marinobacter litoralis Sw-45.</title>
        <authorList>
            <person name="Musa H."/>
        </authorList>
    </citation>
    <scope>NUCLEOTIDE SEQUENCE [LARGE SCALE GENOMIC DNA]</scope>
    <source>
        <strain evidence="1 2">Sw-45</strain>
    </source>
</reference>
<evidence type="ECO:0000313" key="1">
    <source>
        <dbReference type="EMBL" id="RMJ05418.1"/>
    </source>
</evidence>
<protein>
    <submittedName>
        <fullName evidence="1">Uncharacterized protein</fullName>
    </submittedName>
</protein>
<accession>A0A3M2RJM1</accession>
<sequence length="110" mass="12815">MAGNLTPSDKLAANMKRLSALYPQELCFREVQARKDHIDQFGNSIARGDIYYCYEEGYQFENYGKLSIKSAELLTEILIDRNPSLREATDRINEEREAKLRESMRAFMEQ</sequence>
<dbReference type="RefSeq" id="WP_114332948.1">
    <property type="nucleotide sequence ID" value="NZ_QMDL01000001.1"/>
</dbReference>
<keyword evidence="2" id="KW-1185">Reference proteome</keyword>
<gene>
    <name evidence="1" type="ORF">DOQ08_00085</name>
</gene>
<dbReference type="EMBL" id="QMDL01000001">
    <property type="protein sequence ID" value="RMJ05418.1"/>
    <property type="molecule type" value="Genomic_DNA"/>
</dbReference>
<comment type="caution">
    <text evidence="1">The sequence shown here is derived from an EMBL/GenBank/DDBJ whole genome shotgun (WGS) entry which is preliminary data.</text>
</comment>
<dbReference type="AlphaFoldDB" id="A0A3M2RJM1"/>
<name>A0A3M2RJM1_9GAMM</name>
<dbReference type="Proteomes" id="UP000265903">
    <property type="component" value="Unassembled WGS sequence"/>
</dbReference>
<proteinExistence type="predicted"/>
<organism evidence="1 2">
    <name type="scientific">Marinobacter litoralis</name>
    <dbReference type="NCBI Taxonomy" id="187981"/>
    <lineage>
        <taxon>Bacteria</taxon>
        <taxon>Pseudomonadati</taxon>
        <taxon>Pseudomonadota</taxon>
        <taxon>Gammaproteobacteria</taxon>
        <taxon>Pseudomonadales</taxon>
        <taxon>Marinobacteraceae</taxon>
        <taxon>Marinobacter</taxon>
    </lineage>
</organism>